<evidence type="ECO:0000313" key="5">
    <source>
        <dbReference type="Proteomes" id="UP000734854"/>
    </source>
</evidence>
<dbReference type="Proteomes" id="UP000734854">
    <property type="component" value="Unassembled WGS sequence"/>
</dbReference>
<feature type="repeat" description="PPR" evidence="3">
    <location>
        <begin position="197"/>
        <end position="231"/>
    </location>
</feature>
<protein>
    <recommendedName>
        <fullName evidence="6">Pentatricopeptide repeat-containing protein</fullName>
    </recommendedName>
</protein>
<feature type="repeat" description="PPR" evidence="3">
    <location>
        <begin position="232"/>
        <end position="262"/>
    </location>
</feature>
<dbReference type="OrthoDB" id="185373at2759"/>
<dbReference type="PANTHER" id="PTHR47447:SF28">
    <property type="entry name" value="PENTACOTRIPEPTIDE-REPEAT REGION OF PRORP DOMAIN-CONTAINING PROTEIN"/>
    <property type="match status" value="1"/>
</dbReference>
<reference evidence="4 5" key="1">
    <citation type="submission" date="2020-08" db="EMBL/GenBank/DDBJ databases">
        <title>Plant Genome Project.</title>
        <authorList>
            <person name="Zhang R.-G."/>
        </authorList>
    </citation>
    <scope>NUCLEOTIDE SEQUENCE [LARGE SCALE GENOMIC DNA]</scope>
    <source>
        <tissue evidence="4">Rhizome</tissue>
    </source>
</reference>
<feature type="repeat" description="PPR" evidence="3">
    <location>
        <begin position="454"/>
        <end position="488"/>
    </location>
</feature>
<comment type="similarity">
    <text evidence="1">Belongs to the PPR family. P subfamily.</text>
</comment>
<evidence type="ECO:0000256" key="3">
    <source>
        <dbReference type="PROSITE-ProRule" id="PRU00708"/>
    </source>
</evidence>
<evidence type="ECO:0008006" key="6">
    <source>
        <dbReference type="Google" id="ProtNLM"/>
    </source>
</evidence>
<accession>A0A8J5IDV3</accession>
<evidence type="ECO:0000256" key="1">
    <source>
        <dbReference type="ARBA" id="ARBA00007626"/>
    </source>
</evidence>
<evidence type="ECO:0000256" key="2">
    <source>
        <dbReference type="ARBA" id="ARBA00022737"/>
    </source>
</evidence>
<proteinExistence type="inferred from homology"/>
<dbReference type="PROSITE" id="PS51375">
    <property type="entry name" value="PPR"/>
    <property type="match status" value="10"/>
</dbReference>
<evidence type="ECO:0000313" key="4">
    <source>
        <dbReference type="EMBL" id="KAG6533640.1"/>
    </source>
</evidence>
<feature type="repeat" description="PPR" evidence="3">
    <location>
        <begin position="162"/>
        <end position="196"/>
    </location>
</feature>
<name>A0A8J5IDV3_ZINOF</name>
<dbReference type="Pfam" id="PF12854">
    <property type="entry name" value="PPR_1"/>
    <property type="match status" value="1"/>
</dbReference>
<feature type="repeat" description="PPR" evidence="3">
    <location>
        <begin position="304"/>
        <end position="338"/>
    </location>
</feature>
<keyword evidence="2" id="KW-0677">Repeat</keyword>
<dbReference type="InterPro" id="IPR002885">
    <property type="entry name" value="PPR_rpt"/>
</dbReference>
<gene>
    <name evidence="4" type="ORF">ZIOFF_007515</name>
</gene>
<sequence>MLRLRTTFSHTLLPSASRLCSSAGGLEYSELGHAIADLVNAEATDSWPPSLPASLTALVRSHTHALSPSDLLHSLYLLRRPNAAGHLLLWSLNLVPLEPAVTGKVIYLLLRSRSIHPALDLLLSLPPSSIPDNSFNALLRRLATAGHLRYAVRLFRLIPSPSVFSYNSLLAAFFRRGRTRAASDLFEEMLARAVRPDVCTFNTLIRGFCLNSMVHEAFHVFKEMSRHGCAPDVVTYNTLLDGLCRAGEVRIAHNLLNGMRRNTPDTAPNVVSYTTLIRGYCSKLLAADALNLFNDMISVGLQPNSITYNTLIQGLCKSRRMDLVKELLDRGKNGDEDLVFEPDTCTFNTLIAAHCNMGCFSDALKVFERMTEMQVDLDSVTYGILIRGLCENGEFRRAEELIDELLKEVLRRRGGCLPLVATYNPMLNYLCHSGKTEKARIVLQQLLDNKAKFDLEAFKTVILGYCKEGKFKKGYELLVSMSKRDLVPDAEIYQILINGFLQQENIDFAWKVLRKMFNSKHRPSTDAFHLVLMGMVKKSKYTKESGDLVIVMLQRSVRPNIDLSTKVVENLFRSDSNDRAFKIVKLLFEKGYRLKMEELVVSLCKSRKFLEAREMLLFSLEKSEKISNDVYTTVINKLCSKGKALEAFDLFYEIKERGCASINSSCLCALKVALENGEKMNEAKFVAKQINRAVDEVAN</sequence>
<dbReference type="AlphaFoldDB" id="A0A8J5IDV3"/>
<feature type="repeat" description="PPR" evidence="3">
    <location>
        <begin position="343"/>
        <end position="377"/>
    </location>
</feature>
<comment type="caution">
    <text evidence="4">The sequence shown here is derived from an EMBL/GenBank/DDBJ whole genome shotgun (WGS) entry which is preliminary data.</text>
</comment>
<dbReference type="NCBIfam" id="TIGR00756">
    <property type="entry name" value="PPR"/>
    <property type="match status" value="10"/>
</dbReference>
<feature type="repeat" description="PPR" evidence="3">
    <location>
        <begin position="378"/>
        <end position="412"/>
    </location>
</feature>
<keyword evidence="5" id="KW-1185">Reference proteome</keyword>
<feature type="repeat" description="PPR" evidence="3">
    <location>
        <begin position="627"/>
        <end position="661"/>
    </location>
</feature>
<dbReference type="EMBL" id="JACMSC010000002">
    <property type="protein sequence ID" value="KAG6533640.1"/>
    <property type="molecule type" value="Genomic_DNA"/>
</dbReference>
<feature type="repeat" description="PPR" evidence="3">
    <location>
        <begin position="269"/>
        <end position="303"/>
    </location>
</feature>
<dbReference type="Pfam" id="PF01535">
    <property type="entry name" value="PPR"/>
    <property type="match status" value="2"/>
</dbReference>
<feature type="repeat" description="PPR" evidence="3">
    <location>
        <begin position="489"/>
        <end position="523"/>
    </location>
</feature>
<organism evidence="4 5">
    <name type="scientific">Zingiber officinale</name>
    <name type="common">Ginger</name>
    <name type="synonym">Amomum zingiber</name>
    <dbReference type="NCBI Taxonomy" id="94328"/>
    <lineage>
        <taxon>Eukaryota</taxon>
        <taxon>Viridiplantae</taxon>
        <taxon>Streptophyta</taxon>
        <taxon>Embryophyta</taxon>
        <taxon>Tracheophyta</taxon>
        <taxon>Spermatophyta</taxon>
        <taxon>Magnoliopsida</taxon>
        <taxon>Liliopsida</taxon>
        <taxon>Zingiberales</taxon>
        <taxon>Zingiberaceae</taxon>
        <taxon>Zingiber</taxon>
    </lineage>
</organism>
<dbReference type="Pfam" id="PF13041">
    <property type="entry name" value="PPR_2"/>
    <property type="match status" value="4"/>
</dbReference>
<dbReference type="PANTHER" id="PTHR47447">
    <property type="entry name" value="OS03G0856100 PROTEIN"/>
    <property type="match status" value="1"/>
</dbReference>